<dbReference type="Proteomes" id="UP001634007">
    <property type="component" value="Unassembled WGS sequence"/>
</dbReference>
<feature type="region of interest" description="Disordered" evidence="1">
    <location>
        <begin position="380"/>
        <end position="406"/>
    </location>
</feature>
<evidence type="ECO:0000256" key="1">
    <source>
        <dbReference type="SAM" id="MobiDB-lite"/>
    </source>
</evidence>
<evidence type="ECO:0000313" key="3">
    <source>
        <dbReference type="Proteomes" id="UP001634007"/>
    </source>
</evidence>
<evidence type="ECO:0000313" key="2">
    <source>
        <dbReference type="EMBL" id="KAL3728320.1"/>
    </source>
</evidence>
<dbReference type="Gene3D" id="3.70.10.10">
    <property type="match status" value="1"/>
</dbReference>
<dbReference type="InterPro" id="IPR007268">
    <property type="entry name" value="Rad9/Ddc1"/>
</dbReference>
<keyword evidence="3" id="KW-1185">Reference proteome</keyword>
<dbReference type="PANTHER" id="PTHR15237">
    <property type="entry name" value="DNA REPAIR PROTEIN RAD9"/>
    <property type="match status" value="1"/>
</dbReference>
<dbReference type="AlphaFoldDB" id="A0ABD3JLB3"/>
<accession>A0ABD3JLB3</accession>
<feature type="compositionally biased region" description="Acidic residues" evidence="1">
    <location>
        <begin position="380"/>
        <end position="393"/>
    </location>
</feature>
<dbReference type="EMBL" id="JBJKBG010000008">
    <property type="protein sequence ID" value="KAL3728320.1"/>
    <property type="molecule type" value="Genomic_DNA"/>
</dbReference>
<feature type="region of interest" description="Disordered" evidence="1">
    <location>
        <begin position="269"/>
        <end position="298"/>
    </location>
</feature>
<dbReference type="SUPFAM" id="SSF55979">
    <property type="entry name" value="DNA clamp"/>
    <property type="match status" value="1"/>
</dbReference>
<proteinExistence type="predicted"/>
<dbReference type="InterPro" id="IPR046938">
    <property type="entry name" value="DNA_clamp_sf"/>
</dbReference>
<comment type="caution">
    <text evidence="2">The sequence shown here is derived from an EMBL/GenBank/DDBJ whole genome shotgun (WGS) entry which is preliminary data.</text>
</comment>
<gene>
    <name evidence="2" type="ORF">ACJRO7_032986</name>
</gene>
<dbReference type="GO" id="GO:0005634">
    <property type="term" value="C:nucleus"/>
    <property type="evidence" value="ECO:0007669"/>
    <property type="project" value="UniProtKB-ARBA"/>
</dbReference>
<name>A0ABD3JLB3_EUCGL</name>
<dbReference type="Pfam" id="PF04139">
    <property type="entry name" value="Rad9"/>
    <property type="match status" value="1"/>
</dbReference>
<reference evidence="2 3" key="1">
    <citation type="submission" date="2024-11" db="EMBL/GenBank/DDBJ databases">
        <title>Chromosome-level genome assembly of Eucalyptus globulus Labill. provides insights into its genome evolution.</title>
        <authorList>
            <person name="Li X."/>
        </authorList>
    </citation>
    <scope>NUCLEOTIDE SEQUENCE [LARGE SCALE GENOMIC DNA]</scope>
    <source>
        <strain evidence="2">CL2024</strain>
        <tissue evidence="2">Fresh tender leaves</tissue>
    </source>
</reference>
<protein>
    <recommendedName>
        <fullName evidence="4">Cell cycle checkpoint control protein RAD9A</fullName>
    </recommendedName>
</protein>
<sequence length="406" mass="44619">MEFTLSGTALKTLARSITCLSRIGNDLAIQASPSQLSFHALNSSRSAYQLITLKPDLFDVFTVSGAQVQCSFHLKAVCSVLRTPVTNIDYLSVQVPEINASKVEWALQCFSGKDRPITCNVDPNIKQLSLDRRRYPSNFVVRPCDLNRLPANFQSYLQEITIIATEHNSNPSDAASEYGGKAVEFQSYIDPTKNDSLLHAQLWIDPAEEFVQYPHSSNPVDVTFAIKELKAFLAFCKGCEVDIHLYFEKAVEGPTLVLATLLTSQLHAGNTGPSANGMPGQADTGEASGEQPERNRTSVLEIPSNHTRIWSELSVNRKLFFGNQNFSGLLTLGRSAGGQSGVERISTIHISKVTSAEGNIQTGPDSSSLNVSLSFSWVDANEDEDDDNEDDDELCIRSTPPYYDDR</sequence>
<evidence type="ECO:0008006" key="4">
    <source>
        <dbReference type="Google" id="ProtNLM"/>
    </source>
</evidence>
<dbReference type="PANTHER" id="PTHR15237:SF0">
    <property type="entry name" value="CELL CYCLE CHECKPOINT CONTROL PROTEIN"/>
    <property type="match status" value="1"/>
</dbReference>
<organism evidence="2 3">
    <name type="scientific">Eucalyptus globulus</name>
    <name type="common">Tasmanian blue gum</name>
    <dbReference type="NCBI Taxonomy" id="34317"/>
    <lineage>
        <taxon>Eukaryota</taxon>
        <taxon>Viridiplantae</taxon>
        <taxon>Streptophyta</taxon>
        <taxon>Embryophyta</taxon>
        <taxon>Tracheophyta</taxon>
        <taxon>Spermatophyta</taxon>
        <taxon>Magnoliopsida</taxon>
        <taxon>eudicotyledons</taxon>
        <taxon>Gunneridae</taxon>
        <taxon>Pentapetalae</taxon>
        <taxon>rosids</taxon>
        <taxon>malvids</taxon>
        <taxon>Myrtales</taxon>
        <taxon>Myrtaceae</taxon>
        <taxon>Myrtoideae</taxon>
        <taxon>Eucalypteae</taxon>
        <taxon>Eucalyptus</taxon>
    </lineage>
</organism>